<protein>
    <submittedName>
        <fullName evidence="2">Alpha/beta hydrolase</fullName>
    </submittedName>
</protein>
<dbReference type="Gene3D" id="3.40.50.1820">
    <property type="entry name" value="alpha/beta hydrolase"/>
    <property type="match status" value="1"/>
</dbReference>
<keyword evidence="2" id="KW-0378">Hydrolase</keyword>
<evidence type="ECO:0000259" key="1">
    <source>
        <dbReference type="Pfam" id="PF12697"/>
    </source>
</evidence>
<gene>
    <name evidence="2" type="ORF">H7J73_10090</name>
</gene>
<dbReference type="GO" id="GO:0016787">
    <property type="term" value="F:hydrolase activity"/>
    <property type="evidence" value="ECO:0007669"/>
    <property type="project" value="UniProtKB-KW"/>
</dbReference>
<keyword evidence="3" id="KW-1185">Reference proteome</keyword>
<dbReference type="SUPFAM" id="SSF53474">
    <property type="entry name" value="alpha/beta-Hydrolases"/>
    <property type="match status" value="1"/>
</dbReference>
<proteinExistence type="predicted"/>
<dbReference type="EMBL" id="JACKTY010000022">
    <property type="protein sequence ID" value="MCV7226379.1"/>
    <property type="molecule type" value="Genomic_DNA"/>
</dbReference>
<evidence type="ECO:0000313" key="3">
    <source>
        <dbReference type="Proteomes" id="UP001526201"/>
    </source>
</evidence>
<accession>A0ABT3CA74</accession>
<dbReference type="Proteomes" id="UP001526201">
    <property type="component" value="Unassembled WGS sequence"/>
</dbReference>
<feature type="domain" description="AB hydrolase-1" evidence="1">
    <location>
        <begin position="15"/>
        <end position="247"/>
    </location>
</feature>
<dbReference type="InterPro" id="IPR000073">
    <property type="entry name" value="AB_hydrolase_1"/>
</dbReference>
<dbReference type="InterPro" id="IPR029058">
    <property type="entry name" value="AB_hydrolase_fold"/>
</dbReference>
<organism evidence="2 3">
    <name type="scientific">Mycolicibacterium komossense</name>
    <dbReference type="NCBI Taxonomy" id="1779"/>
    <lineage>
        <taxon>Bacteria</taxon>
        <taxon>Bacillati</taxon>
        <taxon>Actinomycetota</taxon>
        <taxon>Actinomycetes</taxon>
        <taxon>Mycobacteriales</taxon>
        <taxon>Mycobacteriaceae</taxon>
        <taxon>Mycolicibacterium</taxon>
    </lineage>
</organism>
<sequence length="279" mass="29335">MSGLLAEAPNPRATIVAIHGGATTALYFDCPGFPALSLLRTGTEHGFTVLAIDRPGFGSSALYADEFTSTPKRIDAAYGTIDTILGTRDRGAGVFLLAHSAGCELALRMAADERGDALLGIEISGTGVRQQQEAMAILSGASIERIPTGLRQLLWEPAHLYADGVDRAVRIQGGPAGVRYEASVVSGWARDLPDLAALVQIPVRFSLGAYERVWETGPAALTEVAALFTAAPQVVVHEQAEGGHNLSLGHTAADYHASVLTFVEQCTTGKTTDFTMEGS</sequence>
<dbReference type="Pfam" id="PF12697">
    <property type="entry name" value="Abhydrolase_6"/>
    <property type="match status" value="1"/>
</dbReference>
<reference evidence="2 3" key="1">
    <citation type="journal article" date="2022" name="BMC Genomics">
        <title>Comparative genome analysis of mycobacteria focusing on tRNA and non-coding RNA.</title>
        <authorList>
            <person name="Behra P.R.K."/>
            <person name="Pettersson B.M.F."/>
            <person name="Ramesh M."/>
            <person name="Das S."/>
            <person name="Dasgupta S."/>
            <person name="Kirsebom L.A."/>
        </authorList>
    </citation>
    <scope>NUCLEOTIDE SEQUENCE [LARGE SCALE GENOMIC DNA]</scope>
    <source>
        <strain evidence="2 3">DSM 44078</strain>
    </source>
</reference>
<comment type="caution">
    <text evidence="2">The sequence shown here is derived from an EMBL/GenBank/DDBJ whole genome shotgun (WGS) entry which is preliminary data.</text>
</comment>
<name>A0ABT3CA74_9MYCO</name>
<evidence type="ECO:0000313" key="2">
    <source>
        <dbReference type="EMBL" id="MCV7226379.1"/>
    </source>
</evidence>